<dbReference type="InterPro" id="IPR036910">
    <property type="entry name" value="HMG_box_dom_sf"/>
</dbReference>
<evidence type="ECO:0000313" key="4">
    <source>
        <dbReference type="EMBL" id="CAG8434075.1"/>
    </source>
</evidence>
<keyword evidence="1" id="KW-0539">Nucleus</keyword>
<dbReference type="EMBL" id="CAJVPK010000022">
    <property type="protein sequence ID" value="CAG8434075.1"/>
    <property type="molecule type" value="Genomic_DNA"/>
</dbReference>
<reference evidence="4" key="1">
    <citation type="submission" date="2021-06" db="EMBL/GenBank/DDBJ databases">
        <authorList>
            <person name="Kallberg Y."/>
            <person name="Tangrot J."/>
            <person name="Rosling A."/>
        </authorList>
    </citation>
    <scope>NUCLEOTIDE SEQUENCE</scope>
    <source>
        <strain evidence="4">AZ414A</strain>
    </source>
</reference>
<feature type="compositionally biased region" description="Low complexity" evidence="2">
    <location>
        <begin position="173"/>
        <end position="189"/>
    </location>
</feature>
<dbReference type="Gene3D" id="1.10.30.10">
    <property type="entry name" value="High mobility group box domain"/>
    <property type="match status" value="1"/>
</dbReference>
<feature type="region of interest" description="Disordered" evidence="2">
    <location>
        <begin position="173"/>
        <end position="213"/>
    </location>
</feature>
<keyword evidence="5" id="KW-1185">Reference proteome</keyword>
<feature type="region of interest" description="Disordered" evidence="2">
    <location>
        <begin position="116"/>
        <end position="156"/>
    </location>
</feature>
<protein>
    <submittedName>
        <fullName evidence="4">5281_t:CDS:1</fullName>
    </submittedName>
</protein>
<dbReference type="PROSITE" id="PS50118">
    <property type="entry name" value="HMG_BOX_2"/>
    <property type="match status" value="1"/>
</dbReference>
<feature type="domain" description="HMG box" evidence="3">
    <location>
        <begin position="52"/>
        <end position="120"/>
    </location>
</feature>
<proteinExistence type="predicted"/>
<keyword evidence="1" id="KW-0238">DNA-binding</keyword>
<sequence>MSSKEFVFIEVNAKQPQTTPTGPPDDLVIEFPPTFDLYELGAKVRNGKGKDTRKPPNAFILFRKKYLDALHRRGQRIPMKRVSGWARDAWNLLPHTQKVEYENIATRAASLYQEWAPHTPTRRSHLNRPTKSLKRSNHSKTNHPETPTTTTISNISSPITTTISNTTATIQESTFIDSSIPPSLDSPRSSADESADESELKSPECISQESYDTDTTVVVSRNYKSG</sequence>
<dbReference type="OrthoDB" id="2427056at2759"/>
<dbReference type="SUPFAM" id="SSF47095">
    <property type="entry name" value="HMG-box"/>
    <property type="match status" value="1"/>
</dbReference>
<organism evidence="4 5">
    <name type="scientific">Diversispora eburnea</name>
    <dbReference type="NCBI Taxonomy" id="1213867"/>
    <lineage>
        <taxon>Eukaryota</taxon>
        <taxon>Fungi</taxon>
        <taxon>Fungi incertae sedis</taxon>
        <taxon>Mucoromycota</taxon>
        <taxon>Glomeromycotina</taxon>
        <taxon>Glomeromycetes</taxon>
        <taxon>Diversisporales</taxon>
        <taxon>Diversisporaceae</taxon>
        <taxon>Diversispora</taxon>
    </lineage>
</organism>
<dbReference type="Proteomes" id="UP000789706">
    <property type="component" value="Unassembled WGS sequence"/>
</dbReference>
<dbReference type="GO" id="GO:0005634">
    <property type="term" value="C:nucleus"/>
    <property type="evidence" value="ECO:0007669"/>
    <property type="project" value="UniProtKB-UniRule"/>
</dbReference>
<dbReference type="AlphaFoldDB" id="A0A9N8V2D1"/>
<dbReference type="InterPro" id="IPR009071">
    <property type="entry name" value="HMG_box_dom"/>
</dbReference>
<dbReference type="GO" id="GO:0003677">
    <property type="term" value="F:DNA binding"/>
    <property type="evidence" value="ECO:0007669"/>
    <property type="project" value="UniProtKB-UniRule"/>
</dbReference>
<feature type="DNA-binding region" description="HMG box" evidence="1">
    <location>
        <begin position="52"/>
        <end position="120"/>
    </location>
</feature>
<name>A0A9N8V2D1_9GLOM</name>
<gene>
    <name evidence="4" type="ORF">DEBURN_LOCUS636</name>
</gene>
<evidence type="ECO:0000256" key="1">
    <source>
        <dbReference type="PROSITE-ProRule" id="PRU00267"/>
    </source>
</evidence>
<evidence type="ECO:0000259" key="3">
    <source>
        <dbReference type="PROSITE" id="PS50118"/>
    </source>
</evidence>
<evidence type="ECO:0000256" key="2">
    <source>
        <dbReference type="SAM" id="MobiDB-lite"/>
    </source>
</evidence>
<dbReference type="Pfam" id="PF09011">
    <property type="entry name" value="HMG_box_2"/>
    <property type="match status" value="1"/>
</dbReference>
<evidence type="ECO:0000313" key="5">
    <source>
        <dbReference type="Proteomes" id="UP000789706"/>
    </source>
</evidence>
<accession>A0A9N8V2D1</accession>
<feature type="compositionally biased region" description="Low complexity" evidence="2">
    <location>
        <begin position="146"/>
        <end position="156"/>
    </location>
</feature>
<comment type="caution">
    <text evidence="4">The sequence shown here is derived from an EMBL/GenBank/DDBJ whole genome shotgun (WGS) entry which is preliminary data.</text>
</comment>
<feature type="compositionally biased region" description="Basic residues" evidence="2">
    <location>
        <begin position="120"/>
        <end position="141"/>
    </location>
</feature>